<gene>
    <name evidence="1" type="ORF">SAMN06295960_2275</name>
</gene>
<dbReference type="AlphaFoldDB" id="A0A1X7KA97"/>
<accession>A0A1X7KA97</accession>
<dbReference type="STRING" id="1852522.SAMN06295960_2275"/>
<dbReference type="Proteomes" id="UP000193834">
    <property type="component" value="Unassembled WGS sequence"/>
</dbReference>
<sequence length="156" mass="18140">MIVYRELVQQWLVPLGAAMKLPVLAVDEVQGDTPITHLAYDVVEPYNDCTPQEREKNDKLYKLVDMEWRLFIRGASRMSRVEQCREVIGWLSTVGVDALDEIPAALVRIHAPRWEMQGGKEELIVQVRLRMQDQFIRKLPLNETIDDVKWQPQENA</sequence>
<proteinExistence type="predicted"/>
<dbReference type="RefSeq" id="WP_085494456.1">
    <property type="nucleotide sequence ID" value="NZ_FXAZ01000002.1"/>
</dbReference>
<name>A0A1X7KA97_9BACL</name>
<keyword evidence="2" id="KW-1185">Reference proteome</keyword>
<dbReference type="OrthoDB" id="2604080at2"/>
<dbReference type="EMBL" id="FXAZ01000002">
    <property type="protein sequence ID" value="SMG38086.1"/>
    <property type="molecule type" value="Genomic_DNA"/>
</dbReference>
<evidence type="ECO:0000313" key="1">
    <source>
        <dbReference type="EMBL" id="SMG38086.1"/>
    </source>
</evidence>
<organism evidence="1 2">
    <name type="scientific">Paenibacillus aquistagni</name>
    <dbReference type="NCBI Taxonomy" id="1852522"/>
    <lineage>
        <taxon>Bacteria</taxon>
        <taxon>Bacillati</taxon>
        <taxon>Bacillota</taxon>
        <taxon>Bacilli</taxon>
        <taxon>Bacillales</taxon>
        <taxon>Paenibacillaceae</taxon>
        <taxon>Paenibacillus</taxon>
    </lineage>
</organism>
<protein>
    <submittedName>
        <fullName evidence="1">Uncharacterized protein</fullName>
    </submittedName>
</protein>
<reference evidence="1 2" key="1">
    <citation type="submission" date="2017-04" db="EMBL/GenBank/DDBJ databases">
        <authorList>
            <person name="Afonso C.L."/>
            <person name="Miller P.J."/>
            <person name="Scott M.A."/>
            <person name="Spackman E."/>
            <person name="Goraichik I."/>
            <person name="Dimitrov K.M."/>
            <person name="Suarez D.L."/>
            <person name="Swayne D.E."/>
        </authorList>
    </citation>
    <scope>NUCLEOTIDE SEQUENCE [LARGE SCALE GENOMIC DNA]</scope>
    <source>
        <strain evidence="1 2">11</strain>
    </source>
</reference>
<evidence type="ECO:0000313" key="2">
    <source>
        <dbReference type="Proteomes" id="UP000193834"/>
    </source>
</evidence>